<feature type="compositionally biased region" description="Basic and acidic residues" evidence="7">
    <location>
        <begin position="103"/>
        <end position="115"/>
    </location>
</feature>
<comment type="similarity">
    <text evidence="2">Belongs to the EAF7 family.</text>
</comment>
<dbReference type="AlphaFoldDB" id="A0A9J6FKS5"/>
<feature type="compositionally biased region" description="Low complexity" evidence="7">
    <location>
        <begin position="116"/>
        <end position="125"/>
    </location>
</feature>
<organism evidence="8 9">
    <name type="scientific">Haemaphysalis longicornis</name>
    <name type="common">Bush tick</name>
    <dbReference type="NCBI Taxonomy" id="44386"/>
    <lineage>
        <taxon>Eukaryota</taxon>
        <taxon>Metazoa</taxon>
        <taxon>Ecdysozoa</taxon>
        <taxon>Arthropoda</taxon>
        <taxon>Chelicerata</taxon>
        <taxon>Arachnida</taxon>
        <taxon>Acari</taxon>
        <taxon>Parasitiformes</taxon>
        <taxon>Ixodida</taxon>
        <taxon>Ixodoidea</taxon>
        <taxon>Ixodidae</taxon>
        <taxon>Haemaphysalinae</taxon>
        <taxon>Haemaphysalis</taxon>
    </lineage>
</organism>
<dbReference type="PANTHER" id="PTHR13581:SF5">
    <property type="entry name" value="MRG_MORF4L-BINDING PROTEIN"/>
    <property type="match status" value="1"/>
</dbReference>
<dbReference type="GO" id="GO:0035267">
    <property type="term" value="C:NuA4 histone acetyltransferase complex"/>
    <property type="evidence" value="ECO:0007669"/>
    <property type="project" value="TreeGrafter"/>
</dbReference>
<evidence type="ECO:0000256" key="6">
    <source>
        <dbReference type="ARBA" id="ARBA00023242"/>
    </source>
</evidence>
<proteinExistence type="inferred from homology"/>
<feature type="compositionally biased region" description="Basic and acidic residues" evidence="7">
    <location>
        <begin position="130"/>
        <end position="142"/>
    </location>
</feature>
<dbReference type="GO" id="GO:0006357">
    <property type="term" value="P:regulation of transcription by RNA polymerase II"/>
    <property type="evidence" value="ECO:0007669"/>
    <property type="project" value="TreeGrafter"/>
</dbReference>
<keyword evidence="9" id="KW-1185">Reference proteome</keyword>
<evidence type="ECO:0000256" key="7">
    <source>
        <dbReference type="SAM" id="MobiDB-lite"/>
    </source>
</evidence>
<gene>
    <name evidence="8" type="ORF">HPB48_011960</name>
</gene>
<dbReference type="GO" id="GO:0005634">
    <property type="term" value="C:nucleus"/>
    <property type="evidence" value="ECO:0007669"/>
    <property type="project" value="UniProtKB-SubCell"/>
</dbReference>
<dbReference type="OrthoDB" id="5595141at2759"/>
<evidence type="ECO:0000313" key="8">
    <source>
        <dbReference type="EMBL" id="KAH9363661.1"/>
    </source>
</evidence>
<evidence type="ECO:0000256" key="3">
    <source>
        <dbReference type="ARBA" id="ARBA00022853"/>
    </source>
</evidence>
<dbReference type="VEuPathDB" id="VectorBase:HLOH_048271"/>
<keyword evidence="5" id="KW-0804">Transcription</keyword>
<evidence type="ECO:0000256" key="2">
    <source>
        <dbReference type="ARBA" id="ARBA00007117"/>
    </source>
</evidence>
<reference evidence="8 9" key="1">
    <citation type="journal article" date="2020" name="Cell">
        <title>Large-Scale Comparative Analyses of Tick Genomes Elucidate Their Genetic Diversity and Vector Capacities.</title>
        <authorList>
            <consortium name="Tick Genome and Microbiome Consortium (TIGMIC)"/>
            <person name="Jia N."/>
            <person name="Wang J."/>
            <person name="Shi W."/>
            <person name="Du L."/>
            <person name="Sun Y."/>
            <person name="Zhan W."/>
            <person name="Jiang J.F."/>
            <person name="Wang Q."/>
            <person name="Zhang B."/>
            <person name="Ji P."/>
            <person name="Bell-Sakyi L."/>
            <person name="Cui X.M."/>
            <person name="Yuan T.T."/>
            <person name="Jiang B.G."/>
            <person name="Yang W.F."/>
            <person name="Lam T.T."/>
            <person name="Chang Q.C."/>
            <person name="Ding S.J."/>
            <person name="Wang X.J."/>
            <person name="Zhu J.G."/>
            <person name="Ruan X.D."/>
            <person name="Zhao L."/>
            <person name="Wei J.T."/>
            <person name="Ye R.Z."/>
            <person name="Que T.C."/>
            <person name="Du C.H."/>
            <person name="Zhou Y.H."/>
            <person name="Cheng J.X."/>
            <person name="Dai P.F."/>
            <person name="Guo W.B."/>
            <person name="Han X.H."/>
            <person name="Huang E.J."/>
            <person name="Li L.F."/>
            <person name="Wei W."/>
            <person name="Gao Y.C."/>
            <person name="Liu J.Z."/>
            <person name="Shao H.Z."/>
            <person name="Wang X."/>
            <person name="Wang C.C."/>
            <person name="Yang T.C."/>
            <person name="Huo Q.B."/>
            <person name="Li W."/>
            <person name="Chen H.Y."/>
            <person name="Chen S.E."/>
            <person name="Zhou L.G."/>
            <person name="Ni X.B."/>
            <person name="Tian J.H."/>
            <person name="Sheng Y."/>
            <person name="Liu T."/>
            <person name="Pan Y.S."/>
            <person name="Xia L.Y."/>
            <person name="Li J."/>
            <person name="Zhao F."/>
            <person name="Cao W.C."/>
        </authorList>
    </citation>
    <scope>NUCLEOTIDE SEQUENCE [LARGE SCALE GENOMIC DNA]</scope>
    <source>
        <strain evidence="8">HaeL-2018</strain>
    </source>
</reference>
<name>A0A9J6FKS5_HAELO</name>
<protein>
    <recommendedName>
        <fullName evidence="10">MRG-binding protein</fullName>
    </recommendedName>
</protein>
<evidence type="ECO:0000256" key="4">
    <source>
        <dbReference type="ARBA" id="ARBA00023015"/>
    </source>
</evidence>
<comment type="caution">
    <text evidence="8">The sequence shown here is derived from an EMBL/GenBank/DDBJ whole genome shotgun (WGS) entry which is preliminary data.</text>
</comment>
<keyword evidence="6" id="KW-0539">Nucleus</keyword>
<dbReference type="OMA" id="HMACILE"/>
<evidence type="ECO:0008006" key="10">
    <source>
        <dbReference type="Google" id="ProtNLM"/>
    </source>
</evidence>
<evidence type="ECO:0000256" key="5">
    <source>
        <dbReference type="ARBA" id="ARBA00023163"/>
    </source>
</evidence>
<dbReference type="Pfam" id="PF07904">
    <property type="entry name" value="Eaf7"/>
    <property type="match status" value="1"/>
</dbReference>
<evidence type="ECO:0000313" key="9">
    <source>
        <dbReference type="Proteomes" id="UP000821853"/>
    </source>
</evidence>
<dbReference type="Proteomes" id="UP000821853">
    <property type="component" value="Chromosome 10"/>
</dbReference>
<dbReference type="PANTHER" id="PTHR13581">
    <property type="entry name" value="MRG-BINDING PROTEIN"/>
    <property type="match status" value="1"/>
</dbReference>
<keyword evidence="3" id="KW-0156">Chromatin regulator</keyword>
<evidence type="ECO:0000256" key="1">
    <source>
        <dbReference type="ARBA" id="ARBA00004123"/>
    </source>
</evidence>
<keyword evidence="4" id="KW-0805">Transcription regulation</keyword>
<feature type="region of interest" description="Disordered" evidence="7">
    <location>
        <begin position="103"/>
        <end position="189"/>
    </location>
</feature>
<dbReference type="GO" id="GO:0006325">
    <property type="term" value="P:chromatin organization"/>
    <property type="evidence" value="ECO:0007669"/>
    <property type="project" value="UniProtKB-KW"/>
</dbReference>
<comment type="subcellular location">
    <subcellularLocation>
        <location evidence="1">Nucleus</location>
    </subcellularLocation>
</comment>
<accession>A0A9J6FKS5</accession>
<dbReference type="EMBL" id="JABSTR010000002">
    <property type="protein sequence ID" value="KAH9363661.1"/>
    <property type="molecule type" value="Genomic_DNA"/>
</dbReference>
<sequence>MVDGGAEMPVDTLDWNVDTEVQLFHAMKGHKPVGVNRYFQMACIHQKFSSSLNKDISSKTIWDHLDTMYDMAALHESEILPFPNPENDFKLPDQDFGDLLSKRREKGSTDRESSKRAPSPAARSSTGGKSRVDDSAASKKPEATGGKTGKGDWNAAKSSPVPSAGGKLRRSEAEAASRQGSRYPGTPACVTDTTPPLSSFLLFFFVFPRHSSTLCPGF</sequence>
<dbReference type="InterPro" id="IPR012423">
    <property type="entry name" value="Eaf7/MRGBP"/>
</dbReference>